<dbReference type="EMBL" id="SMFV01000004">
    <property type="protein sequence ID" value="TCK03998.1"/>
    <property type="molecule type" value="Genomic_DNA"/>
</dbReference>
<feature type="domain" description="AAA+ ATPase" evidence="1">
    <location>
        <begin position="78"/>
        <end position="208"/>
    </location>
</feature>
<accession>A0A4R1G8Q4</accession>
<dbReference type="Proteomes" id="UP000295777">
    <property type="component" value="Unassembled WGS sequence"/>
</dbReference>
<keyword evidence="3" id="KW-1185">Reference proteome</keyword>
<dbReference type="GO" id="GO:0006260">
    <property type="term" value="P:DNA replication"/>
    <property type="evidence" value="ECO:0007669"/>
    <property type="project" value="TreeGrafter"/>
</dbReference>
<dbReference type="AlphaFoldDB" id="A0A4R1G8Q4"/>
<reference evidence="2 3" key="1">
    <citation type="submission" date="2019-03" db="EMBL/GenBank/DDBJ databases">
        <title>Genomic Encyclopedia of Archaeal and Bacterial Type Strains, Phase II (KMG-II): from individual species to whole genera.</title>
        <authorList>
            <person name="Goeker M."/>
        </authorList>
    </citation>
    <scope>NUCLEOTIDE SEQUENCE [LARGE SCALE GENOMIC DNA]</scope>
    <source>
        <strain evidence="2 3">DSM 24425</strain>
    </source>
</reference>
<name>A0A4R1G8Q4_9BACT</name>
<evidence type="ECO:0000259" key="1">
    <source>
        <dbReference type="SMART" id="SM00382"/>
    </source>
</evidence>
<sequence>MECQICGGSGWIVEESGGVSKAVRCRCQFERFSKEFLRSSSIPARYRNCKFSNFYPETETQLRALKACKEFFYQFPFVDRGILLYGNPGTGKTHLAVALLRNVIKYKGLRGVFCDFRNLLIELKSTFGTGESETEILENVMRAPLLVLDDVGAERGTEWAKDKLATIINYRYANNLPTIITTNLRFDVPTGESFSSRFDERTESRIYEMCTIIKVEGHDRRRKARL</sequence>
<dbReference type="GO" id="GO:0005524">
    <property type="term" value="F:ATP binding"/>
    <property type="evidence" value="ECO:0007669"/>
    <property type="project" value="InterPro"/>
</dbReference>
<proteinExistence type="predicted"/>
<dbReference type="RefSeq" id="WP_132527023.1">
    <property type="nucleotide sequence ID" value="NZ_SMFV01000004.1"/>
</dbReference>
<dbReference type="CDD" id="cd00009">
    <property type="entry name" value="AAA"/>
    <property type="match status" value="1"/>
</dbReference>
<evidence type="ECO:0000313" key="3">
    <source>
        <dbReference type="Proteomes" id="UP000295777"/>
    </source>
</evidence>
<dbReference type="InterPro" id="IPR027417">
    <property type="entry name" value="P-loop_NTPase"/>
</dbReference>
<dbReference type="InterPro" id="IPR002611">
    <property type="entry name" value="IstB_ATP-bd"/>
</dbReference>
<dbReference type="PANTHER" id="PTHR30050:SF4">
    <property type="entry name" value="ATP-BINDING PROTEIN RV3427C IN INSERTION SEQUENCE-RELATED"/>
    <property type="match status" value="1"/>
</dbReference>
<evidence type="ECO:0000313" key="2">
    <source>
        <dbReference type="EMBL" id="TCK03998.1"/>
    </source>
</evidence>
<gene>
    <name evidence="2" type="ORF">CLV27_1315</name>
</gene>
<dbReference type="SUPFAM" id="SSF52540">
    <property type="entry name" value="P-loop containing nucleoside triphosphate hydrolases"/>
    <property type="match status" value="1"/>
</dbReference>
<dbReference type="PANTHER" id="PTHR30050">
    <property type="entry name" value="CHROMOSOMAL REPLICATION INITIATOR PROTEIN DNAA"/>
    <property type="match status" value="1"/>
</dbReference>
<comment type="caution">
    <text evidence="2">The sequence shown here is derived from an EMBL/GenBank/DDBJ whole genome shotgun (WGS) entry which is preliminary data.</text>
</comment>
<organism evidence="2 3">
    <name type="scientific">Phorcysia thermohydrogeniphila</name>
    <dbReference type="NCBI Taxonomy" id="936138"/>
    <lineage>
        <taxon>Bacteria</taxon>
        <taxon>Pseudomonadati</taxon>
        <taxon>Aquificota</taxon>
        <taxon>Aquificia</taxon>
        <taxon>Desulfurobacteriales</taxon>
        <taxon>Desulfurobacteriaceae</taxon>
        <taxon>Phorcysia</taxon>
    </lineage>
</organism>
<dbReference type="InterPro" id="IPR003593">
    <property type="entry name" value="AAA+_ATPase"/>
</dbReference>
<dbReference type="OrthoDB" id="9776217at2"/>
<protein>
    <submittedName>
        <fullName evidence="2">DNA replication protein DnaC</fullName>
    </submittedName>
</protein>
<dbReference type="Gene3D" id="3.40.50.300">
    <property type="entry name" value="P-loop containing nucleotide triphosphate hydrolases"/>
    <property type="match status" value="1"/>
</dbReference>
<dbReference type="SMART" id="SM00382">
    <property type="entry name" value="AAA"/>
    <property type="match status" value="1"/>
</dbReference>
<dbReference type="Pfam" id="PF01695">
    <property type="entry name" value="IstB_IS21"/>
    <property type="match status" value="1"/>
</dbReference>